<proteinExistence type="predicted"/>
<sequence>MIAHWQATGFVHGVMGSWRLMTSTGLQTHQIQKHYAQKYDELMSERPGLNFNLTNVQNRLPSCQVGDFVACKTDLTLEDLKSKSSD</sequence>
<organism evidence="1 2">
    <name type="scientific">Conidiobolus coronatus (strain ATCC 28846 / CBS 209.66 / NRRL 28638)</name>
    <name type="common">Delacroixia coronata</name>
    <dbReference type="NCBI Taxonomy" id="796925"/>
    <lineage>
        <taxon>Eukaryota</taxon>
        <taxon>Fungi</taxon>
        <taxon>Fungi incertae sedis</taxon>
        <taxon>Zoopagomycota</taxon>
        <taxon>Entomophthoromycotina</taxon>
        <taxon>Entomophthoromycetes</taxon>
        <taxon>Entomophthorales</taxon>
        <taxon>Ancylistaceae</taxon>
        <taxon>Conidiobolus</taxon>
    </lineage>
</organism>
<keyword evidence="2" id="KW-1185">Reference proteome</keyword>
<name>A0A137PDY2_CONC2</name>
<evidence type="ECO:0000313" key="1">
    <source>
        <dbReference type="EMBL" id="KXN73214.1"/>
    </source>
</evidence>
<accession>A0A137PDY2</accession>
<dbReference type="AlphaFoldDB" id="A0A137PDY2"/>
<gene>
    <name evidence="1" type="ORF">CONCODRAFT_3885</name>
</gene>
<protein>
    <submittedName>
        <fullName evidence="1">Uncharacterized protein</fullName>
    </submittedName>
</protein>
<reference evidence="1 2" key="1">
    <citation type="journal article" date="2015" name="Genome Biol. Evol.">
        <title>Phylogenomic analyses indicate that early fungi evolved digesting cell walls of algal ancestors of land plants.</title>
        <authorList>
            <person name="Chang Y."/>
            <person name="Wang S."/>
            <person name="Sekimoto S."/>
            <person name="Aerts A.L."/>
            <person name="Choi C."/>
            <person name="Clum A."/>
            <person name="LaButti K.M."/>
            <person name="Lindquist E.A."/>
            <person name="Yee Ngan C."/>
            <person name="Ohm R.A."/>
            <person name="Salamov A.A."/>
            <person name="Grigoriev I.V."/>
            <person name="Spatafora J.W."/>
            <person name="Berbee M.L."/>
        </authorList>
    </citation>
    <scope>NUCLEOTIDE SEQUENCE [LARGE SCALE GENOMIC DNA]</scope>
    <source>
        <strain evidence="1 2">NRRL 28638</strain>
    </source>
</reference>
<evidence type="ECO:0000313" key="2">
    <source>
        <dbReference type="Proteomes" id="UP000070444"/>
    </source>
</evidence>
<dbReference type="EMBL" id="KQ964440">
    <property type="protein sequence ID" value="KXN73214.1"/>
    <property type="molecule type" value="Genomic_DNA"/>
</dbReference>
<dbReference type="Proteomes" id="UP000070444">
    <property type="component" value="Unassembled WGS sequence"/>
</dbReference>
<dbReference type="OrthoDB" id="10254721at2759"/>